<reference evidence="2 3" key="1">
    <citation type="submission" date="2020-04" db="EMBL/GenBank/DDBJ databases">
        <authorList>
            <person name="Alioto T."/>
            <person name="Alioto T."/>
            <person name="Gomez Garrido J."/>
        </authorList>
    </citation>
    <scope>NUCLEOTIDE SEQUENCE [LARGE SCALE GENOMIC DNA]</scope>
</reference>
<feature type="signal peptide" evidence="1">
    <location>
        <begin position="1"/>
        <end position="22"/>
    </location>
</feature>
<proteinExistence type="predicted"/>
<evidence type="ECO:0000313" key="3">
    <source>
        <dbReference type="Proteomes" id="UP000494165"/>
    </source>
</evidence>
<evidence type="ECO:0008006" key="4">
    <source>
        <dbReference type="Google" id="ProtNLM"/>
    </source>
</evidence>
<evidence type="ECO:0000256" key="1">
    <source>
        <dbReference type="SAM" id="SignalP"/>
    </source>
</evidence>
<comment type="caution">
    <text evidence="2">The sequence shown here is derived from an EMBL/GenBank/DDBJ whole genome shotgun (WGS) entry which is preliminary data.</text>
</comment>
<name>A0A8S1DDP8_9INSE</name>
<sequence>MTSFLQHVVFLKISLLLKGGSTLVCYVFAKQQSALEEGGVACDRRTEAGVPHVHQKRISHRFGSNHDLKSPPHNRLSNNWNVICVIFGPSDSFNL</sequence>
<evidence type="ECO:0000313" key="2">
    <source>
        <dbReference type="EMBL" id="CAB3378275.1"/>
    </source>
</evidence>
<keyword evidence="1" id="KW-0732">Signal</keyword>
<feature type="chain" id="PRO_5035878980" description="Secreted protein" evidence="1">
    <location>
        <begin position="23"/>
        <end position="95"/>
    </location>
</feature>
<dbReference type="Proteomes" id="UP000494165">
    <property type="component" value="Unassembled WGS sequence"/>
</dbReference>
<dbReference type="AlphaFoldDB" id="A0A8S1DDP8"/>
<accession>A0A8S1DDP8</accession>
<dbReference type="EMBL" id="CADEPI010000161">
    <property type="protein sequence ID" value="CAB3378275.1"/>
    <property type="molecule type" value="Genomic_DNA"/>
</dbReference>
<organism evidence="2 3">
    <name type="scientific">Cloeon dipterum</name>
    <dbReference type="NCBI Taxonomy" id="197152"/>
    <lineage>
        <taxon>Eukaryota</taxon>
        <taxon>Metazoa</taxon>
        <taxon>Ecdysozoa</taxon>
        <taxon>Arthropoda</taxon>
        <taxon>Hexapoda</taxon>
        <taxon>Insecta</taxon>
        <taxon>Pterygota</taxon>
        <taxon>Palaeoptera</taxon>
        <taxon>Ephemeroptera</taxon>
        <taxon>Pisciforma</taxon>
        <taxon>Baetidae</taxon>
        <taxon>Cloeon</taxon>
    </lineage>
</organism>
<keyword evidence="3" id="KW-1185">Reference proteome</keyword>
<gene>
    <name evidence="2" type="ORF">CLODIP_2_CD11238</name>
</gene>
<protein>
    <recommendedName>
        <fullName evidence="4">Secreted protein</fullName>
    </recommendedName>
</protein>